<evidence type="ECO:0000313" key="3">
    <source>
        <dbReference type="Proteomes" id="UP000272015"/>
    </source>
</evidence>
<dbReference type="EMBL" id="QZVS01000085">
    <property type="protein sequence ID" value="RJT88135.1"/>
    <property type="molecule type" value="Genomic_DNA"/>
</dbReference>
<name>A0A3A5MG95_9MICO</name>
<reference evidence="2 3" key="1">
    <citation type="submission" date="2018-09" db="EMBL/GenBank/DDBJ databases">
        <title>Novel species of Cryobacterium.</title>
        <authorList>
            <person name="Liu Q."/>
            <person name="Xin Y.-H."/>
        </authorList>
    </citation>
    <scope>NUCLEOTIDE SEQUENCE [LARGE SCALE GENOMIC DNA]</scope>
    <source>
        <strain evidence="2 3">Hh39</strain>
    </source>
</reference>
<gene>
    <name evidence="2" type="ORF">D6T64_12170</name>
</gene>
<proteinExistence type="predicted"/>
<sequence length="65" mass="6501">MIKNPAAYVKAYAAWIGGVLSATILAAPAIGIDIPPYLALVSIVITAISVQALPNAAVTTGDHAA</sequence>
<dbReference type="AlphaFoldDB" id="A0A3A5MG95"/>
<feature type="transmembrane region" description="Helical" evidence="1">
    <location>
        <begin position="12"/>
        <end position="31"/>
    </location>
</feature>
<feature type="transmembrane region" description="Helical" evidence="1">
    <location>
        <begin position="37"/>
        <end position="58"/>
    </location>
</feature>
<keyword evidence="1" id="KW-0472">Membrane</keyword>
<keyword evidence="1" id="KW-0812">Transmembrane</keyword>
<protein>
    <submittedName>
        <fullName evidence="2">Uncharacterized protein</fullName>
    </submittedName>
</protein>
<evidence type="ECO:0000313" key="2">
    <source>
        <dbReference type="EMBL" id="RJT88135.1"/>
    </source>
</evidence>
<accession>A0A3A5MG95</accession>
<keyword evidence="1" id="KW-1133">Transmembrane helix</keyword>
<keyword evidence="3" id="KW-1185">Reference proteome</keyword>
<dbReference type="RefSeq" id="WP_119974943.1">
    <property type="nucleotide sequence ID" value="NZ_JBHSQA010000012.1"/>
</dbReference>
<organism evidence="2 3">
    <name type="scientific">Cryobacterium melibiosiphilum</name>
    <dbReference type="NCBI Taxonomy" id="995039"/>
    <lineage>
        <taxon>Bacteria</taxon>
        <taxon>Bacillati</taxon>
        <taxon>Actinomycetota</taxon>
        <taxon>Actinomycetes</taxon>
        <taxon>Micrococcales</taxon>
        <taxon>Microbacteriaceae</taxon>
        <taxon>Cryobacterium</taxon>
    </lineage>
</organism>
<dbReference type="Proteomes" id="UP000272015">
    <property type="component" value="Unassembled WGS sequence"/>
</dbReference>
<comment type="caution">
    <text evidence="2">The sequence shown here is derived from an EMBL/GenBank/DDBJ whole genome shotgun (WGS) entry which is preliminary data.</text>
</comment>
<evidence type="ECO:0000256" key="1">
    <source>
        <dbReference type="SAM" id="Phobius"/>
    </source>
</evidence>